<proteinExistence type="predicted"/>
<evidence type="ECO:0000313" key="2">
    <source>
        <dbReference type="Proteomes" id="UP001229421"/>
    </source>
</evidence>
<dbReference type="EMBL" id="JAUHHV010000002">
    <property type="protein sequence ID" value="KAK1431783.1"/>
    <property type="molecule type" value="Genomic_DNA"/>
</dbReference>
<protein>
    <submittedName>
        <fullName evidence="1">Uncharacterized protein</fullName>
    </submittedName>
</protein>
<sequence length="86" mass="9326">MSETEQEQNKHAIAIAAATAAAADATVAAAQAAVAIVRLTNQRRTKCFLRSPKSLPIPFLLGTDQNGAISFNFFFEPRVLMMRGNF</sequence>
<keyword evidence="2" id="KW-1185">Reference proteome</keyword>
<comment type="caution">
    <text evidence="1">The sequence shown here is derived from an EMBL/GenBank/DDBJ whole genome shotgun (WGS) entry which is preliminary data.</text>
</comment>
<gene>
    <name evidence="1" type="ORF">QVD17_08429</name>
</gene>
<evidence type="ECO:0000313" key="1">
    <source>
        <dbReference type="EMBL" id="KAK1431783.1"/>
    </source>
</evidence>
<organism evidence="1 2">
    <name type="scientific">Tagetes erecta</name>
    <name type="common">African marigold</name>
    <dbReference type="NCBI Taxonomy" id="13708"/>
    <lineage>
        <taxon>Eukaryota</taxon>
        <taxon>Viridiplantae</taxon>
        <taxon>Streptophyta</taxon>
        <taxon>Embryophyta</taxon>
        <taxon>Tracheophyta</taxon>
        <taxon>Spermatophyta</taxon>
        <taxon>Magnoliopsida</taxon>
        <taxon>eudicotyledons</taxon>
        <taxon>Gunneridae</taxon>
        <taxon>Pentapetalae</taxon>
        <taxon>asterids</taxon>
        <taxon>campanulids</taxon>
        <taxon>Asterales</taxon>
        <taxon>Asteraceae</taxon>
        <taxon>Asteroideae</taxon>
        <taxon>Heliantheae alliance</taxon>
        <taxon>Tageteae</taxon>
        <taxon>Tagetes</taxon>
    </lineage>
</organism>
<dbReference type="Proteomes" id="UP001229421">
    <property type="component" value="Unassembled WGS sequence"/>
</dbReference>
<dbReference type="AlphaFoldDB" id="A0AAD8L2E1"/>
<reference evidence="1" key="1">
    <citation type="journal article" date="2023" name="bioRxiv">
        <title>Improved chromosome-level genome assembly for marigold (Tagetes erecta).</title>
        <authorList>
            <person name="Jiang F."/>
            <person name="Yuan L."/>
            <person name="Wang S."/>
            <person name="Wang H."/>
            <person name="Xu D."/>
            <person name="Wang A."/>
            <person name="Fan W."/>
        </authorList>
    </citation>
    <scope>NUCLEOTIDE SEQUENCE</scope>
    <source>
        <strain evidence="1">WSJ</strain>
        <tissue evidence="1">Leaf</tissue>
    </source>
</reference>
<name>A0AAD8L2E1_TARER</name>
<accession>A0AAD8L2E1</accession>